<dbReference type="AlphaFoldDB" id="A0A4Z0W5B4"/>
<keyword evidence="2" id="KW-0479">Metal-binding</keyword>
<dbReference type="PANTHER" id="PTHR43462">
    <property type="entry name" value="ALANYL-TRNA EDITING PROTEIN"/>
    <property type="match status" value="1"/>
</dbReference>
<evidence type="ECO:0000256" key="1">
    <source>
        <dbReference type="ARBA" id="ARBA00001947"/>
    </source>
</evidence>
<dbReference type="PANTHER" id="PTHR43462:SF1">
    <property type="entry name" value="ALANYL-TRNA EDITING PROTEIN AARSD1"/>
    <property type="match status" value="1"/>
</dbReference>
<evidence type="ECO:0000313" key="5">
    <source>
        <dbReference type="EMBL" id="TGG88217.1"/>
    </source>
</evidence>
<dbReference type="OrthoDB" id="9812949at2"/>
<protein>
    <submittedName>
        <fullName evidence="5">Alanyl-tRNA editing protein</fullName>
    </submittedName>
</protein>
<feature type="domain" description="Threonyl/alanyl tRNA synthetase SAD" evidence="4">
    <location>
        <begin position="164"/>
        <end position="207"/>
    </location>
</feature>
<comment type="cofactor">
    <cofactor evidence="1">
        <name>Zn(2+)</name>
        <dbReference type="ChEBI" id="CHEBI:29105"/>
    </cofactor>
</comment>
<sequence>MKIKVLTVKNQKDSYKAILESNPLYPDGKGGQLGDRGKVQNSNIIFVGKDYILTDNPIETGEIEVNLDLKNREDIAKQHTAQHLLSAILKDHHDLNTVGFRMSENYSTIDIDKRVTQQLIEEIEYKSNQIINEDLKVFEKTYSQDETHKLNLRKGISKKITGDVRVIYIDNLDASACGGFHVKSTLEINMIKIIKTENIKNEYMRIYYLAGKRVFNYFKELEKITNDLGNLLKTNKEDFTLKVSKLIEENDLQKKELESLYSYKAENILSNLKPIEIFGNIKIFFLEKKDNSFEYVQKSFDKNNFLFILKDEDTYKIQSDVINVGNLIKIINNKYSTKGGGGKTNGQIKGNLKLEDILQYIK</sequence>
<accession>A0A4Z0W5B4</accession>
<dbReference type="RefSeq" id="WP_135402700.1">
    <property type="nucleotide sequence ID" value="NZ_SRME01000002.1"/>
</dbReference>
<dbReference type="InterPro" id="IPR018163">
    <property type="entry name" value="Thr/Ala-tRNA-synth_IIc_edit"/>
</dbReference>
<dbReference type="Pfam" id="PF07973">
    <property type="entry name" value="tRNA_SAD"/>
    <property type="match status" value="1"/>
</dbReference>
<dbReference type="GO" id="GO:0043039">
    <property type="term" value="P:tRNA aminoacylation"/>
    <property type="evidence" value="ECO:0007669"/>
    <property type="project" value="InterPro"/>
</dbReference>
<dbReference type="GO" id="GO:0004812">
    <property type="term" value="F:aminoacyl-tRNA ligase activity"/>
    <property type="evidence" value="ECO:0007669"/>
    <property type="project" value="InterPro"/>
</dbReference>
<dbReference type="EMBL" id="SRME01000002">
    <property type="protein sequence ID" value="TGG88217.1"/>
    <property type="molecule type" value="Genomic_DNA"/>
</dbReference>
<dbReference type="Gene3D" id="3.30.980.10">
    <property type="entry name" value="Threonyl-trna Synthetase, Chain A, domain 2"/>
    <property type="match status" value="1"/>
</dbReference>
<evidence type="ECO:0000259" key="4">
    <source>
        <dbReference type="SMART" id="SM00863"/>
    </source>
</evidence>
<gene>
    <name evidence="5" type="ORF">E4650_04040</name>
</gene>
<reference evidence="5 6" key="1">
    <citation type="submission" date="2019-04" db="EMBL/GenBank/DDBJ databases">
        <title>Draft genome sequence data and analysis of a Fermenting Bacterium, Geotoga petraea strain HO-Geo1, isolated from heavy-oil petroleum reservoir in Russia.</title>
        <authorList>
            <person name="Grouzdev D.S."/>
            <person name="Semenova E.M."/>
            <person name="Sokolova D.S."/>
            <person name="Tourova T.P."/>
            <person name="Poltaraus A.B."/>
            <person name="Nazina T.N."/>
        </authorList>
    </citation>
    <scope>NUCLEOTIDE SEQUENCE [LARGE SCALE GENOMIC DNA]</scope>
    <source>
        <strain evidence="5 6">HO-Geo1</strain>
    </source>
</reference>
<comment type="caution">
    <text evidence="5">The sequence shown here is derived from an EMBL/GenBank/DDBJ whole genome shotgun (WGS) entry which is preliminary data.</text>
</comment>
<dbReference type="GO" id="GO:0046872">
    <property type="term" value="F:metal ion binding"/>
    <property type="evidence" value="ECO:0007669"/>
    <property type="project" value="UniProtKB-KW"/>
</dbReference>
<dbReference type="InterPro" id="IPR051335">
    <property type="entry name" value="Alanyl-tRNA_Editing_Enzymes"/>
</dbReference>
<evidence type="ECO:0000256" key="2">
    <source>
        <dbReference type="ARBA" id="ARBA00022723"/>
    </source>
</evidence>
<dbReference type="GO" id="GO:0002161">
    <property type="term" value="F:aminoacyl-tRNA deacylase activity"/>
    <property type="evidence" value="ECO:0007669"/>
    <property type="project" value="UniProtKB-ARBA"/>
</dbReference>
<dbReference type="InterPro" id="IPR012947">
    <property type="entry name" value="tRNA_SAD"/>
</dbReference>
<keyword evidence="3" id="KW-0862">Zinc</keyword>
<organism evidence="5 6">
    <name type="scientific">Geotoga petraea</name>
    <dbReference type="NCBI Taxonomy" id="28234"/>
    <lineage>
        <taxon>Bacteria</taxon>
        <taxon>Thermotogati</taxon>
        <taxon>Thermotogota</taxon>
        <taxon>Thermotogae</taxon>
        <taxon>Petrotogales</taxon>
        <taxon>Petrotogaceae</taxon>
        <taxon>Geotoga</taxon>
    </lineage>
</organism>
<dbReference type="SMART" id="SM00863">
    <property type="entry name" value="tRNA_SAD"/>
    <property type="match status" value="1"/>
</dbReference>
<dbReference type="SUPFAM" id="SSF55186">
    <property type="entry name" value="ThrRS/AlaRS common domain"/>
    <property type="match status" value="1"/>
</dbReference>
<dbReference type="Proteomes" id="UP000297288">
    <property type="component" value="Unassembled WGS sequence"/>
</dbReference>
<evidence type="ECO:0000313" key="6">
    <source>
        <dbReference type="Proteomes" id="UP000297288"/>
    </source>
</evidence>
<evidence type="ECO:0000256" key="3">
    <source>
        <dbReference type="ARBA" id="ARBA00022833"/>
    </source>
</evidence>
<dbReference type="GO" id="GO:0005524">
    <property type="term" value="F:ATP binding"/>
    <property type="evidence" value="ECO:0007669"/>
    <property type="project" value="InterPro"/>
</dbReference>
<name>A0A4Z0W5B4_9BACT</name>
<proteinExistence type="predicted"/>